<reference evidence="1 2" key="1">
    <citation type="submission" date="2018-06" db="EMBL/GenBank/DDBJ databases">
        <title>Towards the identification of Burkholderia cepacia strain which caused fatal septicemia.</title>
        <authorList>
            <person name="Bui L.A.T."/>
            <person name="Zakharova I.B."/>
            <person name="Shpak I.M."/>
            <person name="Teteryatnikova N."/>
            <person name="Ustinov D.V."/>
            <person name="Kuzyutina Y.A."/>
            <person name="Nguyen H.N."/>
            <person name="Antonov A.S."/>
            <person name="Avdyusheva E.F."/>
            <person name="Victorov D.V."/>
        </authorList>
    </citation>
    <scope>NUCLEOTIDE SEQUENCE [LARGE SCALE GENOMIC DNA]</scope>
    <source>
        <strain evidence="1 2">PT02</strain>
    </source>
</reference>
<evidence type="ECO:0000313" key="2">
    <source>
        <dbReference type="Proteomes" id="UP000248899"/>
    </source>
</evidence>
<dbReference type="AlphaFoldDB" id="A0AAQ0FHI0"/>
<comment type="caution">
    <text evidence="1">The sequence shown here is derived from an EMBL/GenBank/DDBJ whole genome shotgun (WGS) entry which is preliminary data.</text>
</comment>
<sequence>MSRCPVVPLSRCPVVPLSRCPVVLLSCCPVAPLSRSTPCVTTTVRDMPRRCADIASTRMQTFPDFT</sequence>
<dbReference type="EMBL" id="QLUZ01000006">
    <property type="protein sequence ID" value="RAQ10980.1"/>
    <property type="molecule type" value="Genomic_DNA"/>
</dbReference>
<gene>
    <name evidence="1" type="ORF">DPR02_12470</name>
</gene>
<accession>A0AAQ0FHI0</accession>
<evidence type="ECO:0000313" key="1">
    <source>
        <dbReference type="EMBL" id="RAQ10980.1"/>
    </source>
</evidence>
<proteinExistence type="predicted"/>
<dbReference type="Proteomes" id="UP000248899">
    <property type="component" value="Unassembled WGS sequence"/>
</dbReference>
<organism evidence="1 2">
    <name type="scientific">Burkholderia cepacia</name>
    <name type="common">Pseudomonas cepacia</name>
    <dbReference type="NCBI Taxonomy" id="292"/>
    <lineage>
        <taxon>Bacteria</taxon>
        <taxon>Pseudomonadati</taxon>
        <taxon>Pseudomonadota</taxon>
        <taxon>Betaproteobacteria</taxon>
        <taxon>Burkholderiales</taxon>
        <taxon>Burkholderiaceae</taxon>
        <taxon>Burkholderia</taxon>
        <taxon>Burkholderia cepacia complex</taxon>
    </lineage>
</organism>
<protein>
    <submittedName>
        <fullName evidence="1">Uncharacterized protein</fullName>
    </submittedName>
</protein>
<name>A0AAQ0FHI0_BURCE</name>